<organism evidence="2 3">
    <name type="scientific">Postia placenta MAD-698-R-SB12</name>
    <dbReference type="NCBI Taxonomy" id="670580"/>
    <lineage>
        <taxon>Eukaryota</taxon>
        <taxon>Fungi</taxon>
        <taxon>Dikarya</taxon>
        <taxon>Basidiomycota</taxon>
        <taxon>Agaricomycotina</taxon>
        <taxon>Agaricomycetes</taxon>
        <taxon>Polyporales</taxon>
        <taxon>Adustoporiaceae</taxon>
        <taxon>Rhodonia</taxon>
    </lineage>
</organism>
<feature type="region of interest" description="Disordered" evidence="1">
    <location>
        <begin position="31"/>
        <end position="282"/>
    </location>
</feature>
<gene>
    <name evidence="2" type="ORF">POSPLADRAFT_1070504</name>
</gene>
<dbReference type="Proteomes" id="UP000194127">
    <property type="component" value="Unassembled WGS sequence"/>
</dbReference>
<dbReference type="RefSeq" id="XP_024337923.1">
    <property type="nucleotide sequence ID" value="XM_024482401.1"/>
</dbReference>
<dbReference type="GeneID" id="36327350"/>
<reference evidence="2 3" key="1">
    <citation type="submission" date="2017-04" db="EMBL/GenBank/DDBJ databases">
        <title>Genome Sequence of the Model Brown-Rot Fungus Postia placenta SB12.</title>
        <authorList>
            <consortium name="DOE Joint Genome Institute"/>
            <person name="Gaskell J."/>
            <person name="Kersten P."/>
            <person name="Larrondo L.F."/>
            <person name="Canessa P."/>
            <person name="Martinez D."/>
            <person name="Hibbett D."/>
            <person name="Schmoll M."/>
            <person name="Kubicek C.P."/>
            <person name="Martinez A.T."/>
            <person name="Yadav J."/>
            <person name="Master E."/>
            <person name="Magnuson J.K."/>
            <person name="James T."/>
            <person name="Yaver D."/>
            <person name="Berka R."/>
            <person name="Labutti K."/>
            <person name="Lipzen A."/>
            <person name="Aerts A."/>
            <person name="Barry K."/>
            <person name="Henrissat B."/>
            <person name="Blanchette R."/>
            <person name="Grigoriev I."/>
            <person name="Cullen D."/>
        </authorList>
    </citation>
    <scope>NUCLEOTIDE SEQUENCE [LARGE SCALE GENOMIC DNA]</scope>
    <source>
        <strain evidence="2 3">MAD-698-R-SB12</strain>
    </source>
</reference>
<dbReference type="OrthoDB" id="3249663at2759"/>
<keyword evidence="3" id="KW-1185">Reference proteome</keyword>
<feature type="compositionally biased region" description="Pro residues" evidence="1">
    <location>
        <begin position="366"/>
        <end position="377"/>
    </location>
</feature>
<proteinExistence type="predicted"/>
<evidence type="ECO:0000313" key="3">
    <source>
        <dbReference type="Proteomes" id="UP000194127"/>
    </source>
</evidence>
<feature type="compositionally biased region" description="Basic residues" evidence="1">
    <location>
        <begin position="191"/>
        <end position="203"/>
    </location>
</feature>
<evidence type="ECO:0000256" key="1">
    <source>
        <dbReference type="SAM" id="MobiDB-lite"/>
    </source>
</evidence>
<feature type="region of interest" description="Disordered" evidence="1">
    <location>
        <begin position="485"/>
        <end position="507"/>
    </location>
</feature>
<accession>A0A1X6MXQ5</accession>
<evidence type="ECO:0000313" key="2">
    <source>
        <dbReference type="EMBL" id="OSX61129.1"/>
    </source>
</evidence>
<name>A0A1X6MXQ5_9APHY</name>
<feature type="compositionally biased region" description="Low complexity" evidence="1">
    <location>
        <begin position="33"/>
        <end position="54"/>
    </location>
</feature>
<protein>
    <submittedName>
        <fullName evidence="2">Uncharacterized protein</fullName>
    </submittedName>
</protein>
<feature type="compositionally biased region" description="Polar residues" evidence="1">
    <location>
        <begin position="252"/>
        <end position="267"/>
    </location>
</feature>
<dbReference type="EMBL" id="KZ110599">
    <property type="protein sequence ID" value="OSX61129.1"/>
    <property type="molecule type" value="Genomic_DNA"/>
</dbReference>
<feature type="region of interest" description="Disordered" evidence="1">
    <location>
        <begin position="296"/>
        <end position="437"/>
    </location>
</feature>
<sequence length="526" mass="56352">MTEYTTSSEAVREYMTARERTALWVQTYTQDGADPSFVSPSSPPSAISDSDAPSYGPDSDDESSHSVPPRMVLRYGDGRPDIPISTHAVPPSGSRSGLRPRVSAPMAPPQAPAPSHIRSKSGSNIPDAPPNMASRHLQSLSYVTEYPPAVPGTLKPATPPRSPESIVVLPSRQGDEPPHSAVSTPRNPSHQSHHSHSGSRSHSRSPSSQVALDQANYSPQRSRGDVPSYQPSHSSIVAPAPKRAFDPAQIPLPNSSPSIAYSQSQPLPQRGHEFDARAPSARVQSQLPYAYSPPAIVYAPSSKHSKSRYTPPAIVYSPSNSHHPHSHHAAPSLTYSHSAPLPPPSHRSHAGSAAYQSAHGSATHYPPGPIPEEPTNPRPRSHGRSRSGSVARSRTPGQNVVYVDHPRNAPTRASSPAESFDGSDRGSRTSGSTYYVLPTPGQKVKLIVPNSASIYTATSTTKSAHSPQSAHSGPKKPFFQRIFHLPRLPGSGSSTDSRGHAGPGRSGNAHLWRIPWWRALYGRHRA</sequence>
<dbReference type="AlphaFoldDB" id="A0A1X6MXQ5"/>